<keyword evidence="1" id="KW-0472">Membrane</keyword>
<dbReference type="InterPro" id="IPR002931">
    <property type="entry name" value="Transglutaminase-like"/>
</dbReference>
<dbReference type="Pfam" id="PF13559">
    <property type="entry name" value="DUF4129"/>
    <property type="match status" value="1"/>
</dbReference>
<feature type="transmembrane region" description="Helical" evidence="1">
    <location>
        <begin position="173"/>
        <end position="190"/>
    </location>
</feature>
<feature type="transmembrane region" description="Helical" evidence="1">
    <location>
        <begin position="134"/>
        <end position="152"/>
    </location>
</feature>
<keyword evidence="1" id="KW-0812">Transmembrane</keyword>
<evidence type="ECO:0000256" key="1">
    <source>
        <dbReference type="SAM" id="Phobius"/>
    </source>
</evidence>
<reference evidence="3" key="1">
    <citation type="submission" date="2020-01" db="EMBL/GenBank/DDBJ databases">
        <authorList>
            <person name="Meier V. D."/>
            <person name="Meier V D."/>
        </authorList>
    </citation>
    <scope>NUCLEOTIDE SEQUENCE</scope>
    <source>
        <strain evidence="3">HLG_WM_MAG_09</strain>
    </source>
</reference>
<protein>
    <submittedName>
        <fullName evidence="3">FIG001454: Transglutaminase-like enzymes, putative cysteine proteases</fullName>
    </submittedName>
</protein>
<dbReference type="AlphaFoldDB" id="A0A6S6U3W3"/>
<dbReference type="Pfam" id="PF01841">
    <property type="entry name" value="Transglut_core"/>
    <property type="match status" value="1"/>
</dbReference>
<accession>A0A6S6U3W3</accession>
<sequence>MSKLKKLPGQQITYGGMLWLLAAQLIIMLPFTLHLPLWLIPILAFTAGWRIRAMNGHTRQPGTLIKILLIAGGLAGLALSGLPFPSLDLMVTLLLLGYAFKSLEVLQQRDAIIVVFLGYFLVAVYFLYSQSLLAGLYGIIALVIQTAALIGIRHPMPFMNTARTIRHNLRLSGLLLLQCLPLMLIIFVFAPRLPPLFTLPLTPEQAKTGVSDQITPGDIAQLSQSDDLAFRVTFKGERPAQSELYWRGLTLNHFDGRKWAQFAGDYEFRQLKSHFQSVYPWKPDNFQVEGDAIEYEAIYEKTGQPWLFTLTPATEVYGDVIRGADYRVMATHEIHSPTLLQAVSYPKARRDITLSNYVQQLTLQLPNKGNQRTHALAKRLYAGSDTKQEYIRQVLQRYRNQAFYYTLRPPLLGDEDTIDNFLFDSQRGFCAHYAGSFVFMMRAAGIPARVVAGYQGGEWNEQGQHLSVYQFDAHAWTEVWLENEGWVRIDPTTMVAPERTERGLEAAMQQEGSFLENQLFSTRKVVWLNQLRKKMDSVQHGWRRWVLGYDNAMQGELLQKLLGEITLTKIITVIGSLFAAIALLWVLFIGIGRQRNKEAEEHKLYRKFAATLAKKGLKRKPDQTPNEFALVAAQALPKQKTSILTFNTAYEQLCYIPEKETTRKDKLILLKKALTNLR</sequence>
<dbReference type="Gene3D" id="3.10.620.30">
    <property type="match status" value="1"/>
</dbReference>
<feature type="transmembrane region" description="Helical" evidence="1">
    <location>
        <begin position="570"/>
        <end position="591"/>
    </location>
</feature>
<dbReference type="InterPro" id="IPR052901">
    <property type="entry name" value="Bact_TGase-like"/>
</dbReference>
<keyword evidence="3" id="KW-0645">Protease</keyword>
<dbReference type="SUPFAM" id="SSF54001">
    <property type="entry name" value="Cysteine proteinases"/>
    <property type="match status" value="1"/>
</dbReference>
<organism evidence="3">
    <name type="scientific">uncultured Thiotrichaceae bacterium</name>
    <dbReference type="NCBI Taxonomy" id="298394"/>
    <lineage>
        <taxon>Bacteria</taxon>
        <taxon>Pseudomonadati</taxon>
        <taxon>Pseudomonadota</taxon>
        <taxon>Gammaproteobacteria</taxon>
        <taxon>Thiotrichales</taxon>
        <taxon>Thiotrichaceae</taxon>
        <taxon>environmental samples</taxon>
    </lineage>
</organism>
<feature type="transmembrane region" description="Helical" evidence="1">
    <location>
        <begin position="111"/>
        <end position="128"/>
    </location>
</feature>
<gene>
    <name evidence="3" type="ORF">HELGO_WM53215</name>
</gene>
<dbReference type="Pfam" id="PF11992">
    <property type="entry name" value="TgpA_N"/>
    <property type="match status" value="1"/>
</dbReference>
<feature type="domain" description="Transglutaminase-like" evidence="2">
    <location>
        <begin position="422"/>
        <end position="493"/>
    </location>
</feature>
<keyword evidence="3" id="KW-0378">Hydrolase</keyword>
<dbReference type="InterPro" id="IPR021878">
    <property type="entry name" value="TgpA_N"/>
</dbReference>
<feature type="transmembrane region" description="Helical" evidence="1">
    <location>
        <begin position="89"/>
        <end position="106"/>
    </location>
</feature>
<dbReference type="EMBL" id="CACVAT010000501">
    <property type="protein sequence ID" value="CAA6829165.1"/>
    <property type="molecule type" value="Genomic_DNA"/>
</dbReference>
<feature type="transmembrane region" description="Helical" evidence="1">
    <location>
        <begin position="63"/>
        <end position="83"/>
    </location>
</feature>
<proteinExistence type="predicted"/>
<dbReference type="PANTHER" id="PTHR42736">
    <property type="entry name" value="PROTEIN-GLUTAMINE GAMMA-GLUTAMYLTRANSFERASE"/>
    <property type="match status" value="1"/>
</dbReference>
<evidence type="ECO:0000313" key="3">
    <source>
        <dbReference type="EMBL" id="CAA6829165.1"/>
    </source>
</evidence>
<dbReference type="PANTHER" id="PTHR42736:SF1">
    <property type="entry name" value="PROTEIN-GLUTAMINE GAMMA-GLUTAMYLTRANSFERASE"/>
    <property type="match status" value="1"/>
</dbReference>
<dbReference type="GO" id="GO:0006508">
    <property type="term" value="P:proteolysis"/>
    <property type="evidence" value="ECO:0007669"/>
    <property type="project" value="UniProtKB-KW"/>
</dbReference>
<name>A0A6S6U3W3_9GAMM</name>
<dbReference type="InterPro" id="IPR038765">
    <property type="entry name" value="Papain-like_cys_pep_sf"/>
</dbReference>
<dbReference type="SMART" id="SM00460">
    <property type="entry name" value="TGc"/>
    <property type="match status" value="1"/>
</dbReference>
<dbReference type="InterPro" id="IPR025403">
    <property type="entry name" value="TgpA-like_C"/>
</dbReference>
<dbReference type="GO" id="GO:0008233">
    <property type="term" value="F:peptidase activity"/>
    <property type="evidence" value="ECO:0007669"/>
    <property type="project" value="UniProtKB-KW"/>
</dbReference>
<evidence type="ECO:0000259" key="2">
    <source>
        <dbReference type="SMART" id="SM00460"/>
    </source>
</evidence>
<keyword evidence="1" id="KW-1133">Transmembrane helix</keyword>